<evidence type="ECO:0000256" key="5">
    <source>
        <dbReference type="ARBA" id="ARBA00022763"/>
    </source>
</evidence>
<dbReference type="STRING" id="1618550.UT39_C0006G0049"/>
<gene>
    <name evidence="12" type="primary">uvrB</name>
    <name evidence="17" type="ORF">UT39_C0006G0049</name>
</gene>
<proteinExistence type="inferred from homology"/>
<evidence type="ECO:0000259" key="16">
    <source>
        <dbReference type="PROSITE" id="PS51194"/>
    </source>
</evidence>
<dbReference type="GO" id="GO:0006289">
    <property type="term" value="P:nucleotide-excision repair"/>
    <property type="evidence" value="ECO:0007669"/>
    <property type="project" value="UniProtKB-UniRule"/>
</dbReference>
<dbReference type="InterPro" id="IPR014001">
    <property type="entry name" value="Helicase_ATP-bd"/>
</dbReference>
<organism evidence="17 18">
    <name type="scientific">Candidatus Woesebacteria bacterium GW2011_GWA1_39_21</name>
    <dbReference type="NCBI Taxonomy" id="1618550"/>
    <lineage>
        <taxon>Bacteria</taxon>
        <taxon>Candidatus Woeseibacteriota</taxon>
    </lineage>
</organism>
<evidence type="ECO:0000256" key="4">
    <source>
        <dbReference type="ARBA" id="ARBA00022741"/>
    </source>
</evidence>
<dbReference type="Pfam" id="PF17757">
    <property type="entry name" value="UvrB_inter"/>
    <property type="match status" value="1"/>
</dbReference>
<dbReference type="SUPFAM" id="SSF52540">
    <property type="entry name" value="P-loop containing nucleoside triphosphate hydrolases"/>
    <property type="match status" value="2"/>
</dbReference>
<evidence type="ECO:0000259" key="15">
    <source>
        <dbReference type="PROSITE" id="PS51192"/>
    </source>
</evidence>
<dbReference type="GO" id="GO:0009381">
    <property type="term" value="F:excinuclease ABC activity"/>
    <property type="evidence" value="ECO:0007669"/>
    <property type="project" value="UniProtKB-UniRule"/>
</dbReference>
<sequence>MNNFKLHSTYKPIDDQKRAIAKLCDGIKSGRDYQVLLGVTGSGKTFTVANVIEKLQVPTLIISHNKTLAGQLYQEFRDFFPGNAVSYFVSYYDYYQPEAYIPSTDTYIEKDSDINDLIDKLRLSTTTNLLTRPDTIVIASVSCIYNLGSPVEYRKTIFEFTKGMKVARQQILDRLVSLQYERGDYGFHRGTFRVRGNVVDVYPSYQDEAVRINIENDYISEIEIINPIDGTKVNNNSPNHNFTLFPAKHYVTDRAGNGNILTTIEKDMRARVKILESSGKILEAHRLKQKVSYDLGMIKELGYVKGIENYSRYFDGRNEGDPPYSLIDYFNIPYGKKWLLVVDESHMTFPQIRGMYHGDLSRKKTLIDYGFRLPSALDNRPLKFEEFVRRIPNFIATSATPAEWEITQAIQASNKHGGASNGIVEQLIRPTGIPDPLVEIKPTTNQVSDVMQEIVKESKAKRRTLVTTLTKKTAEDLTEYLKEKGLAVHYLHSDVDTLERTDILDDLRLGKYDCIIGVNLLREGLDLPEVALVAILDADKEGFLRSDVSLVQTMGRAARHVKGRVILYADKITKSIEKSLNEVSRRRALQVTYNKKHHITPRSIKKPIREKIITKTDDSQIEKFLEISASKLRDLDEASFDSLTPLDKKKLVNKLKKEMKIAAEDLNFEFAAQIRDKIKFLEIS</sequence>
<keyword evidence="6 12" id="KW-0228">DNA excision</keyword>
<dbReference type="GO" id="GO:0016887">
    <property type="term" value="F:ATP hydrolysis activity"/>
    <property type="evidence" value="ECO:0007669"/>
    <property type="project" value="InterPro"/>
</dbReference>
<evidence type="ECO:0000256" key="3">
    <source>
        <dbReference type="ARBA" id="ARBA00022490"/>
    </source>
</evidence>
<evidence type="ECO:0000256" key="7">
    <source>
        <dbReference type="ARBA" id="ARBA00022840"/>
    </source>
</evidence>
<feature type="binding site" evidence="12">
    <location>
        <begin position="38"/>
        <end position="45"/>
    </location>
    <ligand>
        <name>ATP</name>
        <dbReference type="ChEBI" id="CHEBI:30616"/>
    </ligand>
</feature>
<evidence type="ECO:0000256" key="11">
    <source>
        <dbReference type="ARBA" id="ARBA00029504"/>
    </source>
</evidence>
<dbReference type="Pfam" id="PF12344">
    <property type="entry name" value="UvrB"/>
    <property type="match status" value="1"/>
</dbReference>
<dbReference type="InterPro" id="IPR024759">
    <property type="entry name" value="UvrB_YAD/RRR_dom"/>
</dbReference>
<comment type="subunit">
    <text evidence="10 12 13">Forms a heterotetramer with UvrA during the search for lesions. Interacts with UvrC in an incision complex.</text>
</comment>
<feature type="domain" description="UVR" evidence="14">
    <location>
        <begin position="649"/>
        <end position="684"/>
    </location>
</feature>
<dbReference type="PROSITE" id="PS51194">
    <property type="entry name" value="HELICASE_CTER"/>
    <property type="match status" value="1"/>
</dbReference>
<dbReference type="PATRIC" id="fig|1618550.3.peg.501"/>
<evidence type="ECO:0000256" key="1">
    <source>
        <dbReference type="ARBA" id="ARBA00004496"/>
    </source>
</evidence>
<dbReference type="GO" id="GO:0003677">
    <property type="term" value="F:DNA binding"/>
    <property type="evidence" value="ECO:0007669"/>
    <property type="project" value="UniProtKB-UniRule"/>
</dbReference>
<dbReference type="InterPro" id="IPR001943">
    <property type="entry name" value="UVR_dom"/>
</dbReference>
<dbReference type="InterPro" id="IPR027417">
    <property type="entry name" value="P-loop_NTPase"/>
</dbReference>
<reference evidence="17 18" key="1">
    <citation type="journal article" date="2015" name="Nature">
        <title>rRNA introns, odd ribosomes, and small enigmatic genomes across a large radiation of phyla.</title>
        <authorList>
            <person name="Brown C.T."/>
            <person name="Hug L.A."/>
            <person name="Thomas B.C."/>
            <person name="Sharon I."/>
            <person name="Castelle C.J."/>
            <person name="Singh A."/>
            <person name="Wilkins M.J."/>
            <person name="Williams K.H."/>
            <person name="Banfield J.F."/>
        </authorList>
    </citation>
    <scope>NUCLEOTIDE SEQUENCE [LARGE SCALE GENOMIC DNA]</scope>
</reference>
<keyword evidence="5 12" id="KW-0227">DNA damage</keyword>
<comment type="domain">
    <text evidence="12">The beta-hairpin motif is involved in DNA binding.</text>
</comment>
<keyword evidence="3 12" id="KW-0963">Cytoplasm</keyword>
<dbReference type="SMART" id="SM00490">
    <property type="entry name" value="HELICc"/>
    <property type="match status" value="1"/>
</dbReference>
<protein>
    <recommendedName>
        <fullName evidence="11 12">UvrABC system protein B</fullName>
        <shortName evidence="12">Protein UvrB</shortName>
    </recommendedName>
    <alternativeName>
        <fullName evidence="12">Excinuclease ABC subunit B</fullName>
    </alternativeName>
</protein>
<feature type="short sequence motif" description="Beta-hairpin" evidence="12">
    <location>
        <begin position="91"/>
        <end position="114"/>
    </location>
</feature>
<evidence type="ECO:0000256" key="13">
    <source>
        <dbReference type="RuleBase" id="RU003587"/>
    </source>
</evidence>
<keyword evidence="9 12" id="KW-0234">DNA repair</keyword>
<comment type="similarity">
    <text evidence="2 12 13">Belongs to the UvrB family.</text>
</comment>
<dbReference type="GO" id="GO:0009380">
    <property type="term" value="C:excinuclease repair complex"/>
    <property type="evidence" value="ECO:0007669"/>
    <property type="project" value="InterPro"/>
</dbReference>
<evidence type="ECO:0000259" key="14">
    <source>
        <dbReference type="PROSITE" id="PS50151"/>
    </source>
</evidence>
<feature type="domain" description="Helicase ATP-binding" evidence="15">
    <location>
        <begin position="25"/>
        <end position="182"/>
    </location>
</feature>
<evidence type="ECO:0000256" key="12">
    <source>
        <dbReference type="HAMAP-Rule" id="MF_00204"/>
    </source>
</evidence>
<evidence type="ECO:0000313" key="18">
    <source>
        <dbReference type="Proteomes" id="UP000034246"/>
    </source>
</evidence>
<keyword evidence="4 12" id="KW-0547">Nucleotide-binding</keyword>
<evidence type="ECO:0000313" key="17">
    <source>
        <dbReference type="EMBL" id="KKR11543.1"/>
    </source>
</evidence>
<dbReference type="Gene3D" id="4.10.860.10">
    <property type="entry name" value="UVR domain"/>
    <property type="match status" value="1"/>
</dbReference>
<dbReference type="GO" id="GO:0005524">
    <property type="term" value="F:ATP binding"/>
    <property type="evidence" value="ECO:0007669"/>
    <property type="project" value="UniProtKB-UniRule"/>
</dbReference>
<evidence type="ECO:0000256" key="2">
    <source>
        <dbReference type="ARBA" id="ARBA00008533"/>
    </source>
</evidence>
<dbReference type="NCBIfam" id="NF003673">
    <property type="entry name" value="PRK05298.1"/>
    <property type="match status" value="1"/>
</dbReference>
<evidence type="ECO:0000256" key="9">
    <source>
        <dbReference type="ARBA" id="ARBA00023204"/>
    </source>
</evidence>
<dbReference type="HAMAP" id="MF_00204">
    <property type="entry name" value="UvrB"/>
    <property type="match status" value="1"/>
</dbReference>
<feature type="domain" description="Helicase C-terminal" evidence="16">
    <location>
        <begin position="446"/>
        <end position="608"/>
    </location>
</feature>
<dbReference type="InterPro" id="IPR036876">
    <property type="entry name" value="UVR_dom_sf"/>
</dbReference>
<keyword evidence="8 12" id="KW-0267">Excision nuclease</keyword>
<dbReference type="PANTHER" id="PTHR24029:SF0">
    <property type="entry name" value="UVRABC SYSTEM PROTEIN B"/>
    <property type="match status" value="1"/>
</dbReference>
<dbReference type="InterPro" id="IPR001650">
    <property type="entry name" value="Helicase_C-like"/>
</dbReference>
<dbReference type="AlphaFoldDB" id="A0A0G0N7W1"/>
<dbReference type="Pfam" id="PF00271">
    <property type="entry name" value="Helicase_C"/>
    <property type="match status" value="1"/>
</dbReference>
<evidence type="ECO:0000256" key="8">
    <source>
        <dbReference type="ARBA" id="ARBA00022881"/>
    </source>
</evidence>
<dbReference type="SMART" id="SM00487">
    <property type="entry name" value="DEXDc"/>
    <property type="match status" value="1"/>
</dbReference>
<keyword evidence="7 12" id="KW-0067">ATP-binding</keyword>
<dbReference type="EMBL" id="LBWP01000006">
    <property type="protein sequence ID" value="KKR11543.1"/>
    <property type="molecule type" value="Genomic_DNA"/>
</dbReference>
<dbReference type="GO" id="GO:0005737">
    <property type="term" value="C:cytoplasm"/>
    <property type="evidence" value="ECO:0007669"/>
    <property type="project" value="UniProtKB-SubCell"/>
</dbReference>
<dbReference type="CDD" id="cd17916">
    <property type="entry name" value="DEXHc_UvrB"/>
    <property type="match status" value="1"/>
</dbReference>
<dbReference type="Pfam" id="PF04851">
    <property type="entry name" value="ResIII"/>
    <property type="match status" value="1"/>
</dbReference>
<name>A0A0G0N7W1_9BACT</name>
<dbReference type="Gene3D" id="3.40.50.300">
    <property type="entry name" value="P-loop containing nucleotide triphosphate hydrolases"/>
    <property type="match status" value="3"/>
</dbReference>
<dbReference type="PROSITE" id="PS51192">
    <property type="entry name" value="HELICASE_ATP_BIND_1"/>
    <property type="match status" value="1"/>
</dbReference>
<comment type="caution">
    <text evidence="17">The sequence shown here is derived from an EMBL/GenBank/DDBJ whole genome shotgun (WGS) entry which is preliminary data.</text>
</comment>
<dbReference type="NCBIfam" id="TIGR00631">
    <property type="entry name" value="uvrb"/>
    <property type="match status" value="1"/>
</dbReference>
<dbReference type="SUPFAM" id="SSF46600">
    <property type="entry name" value="C-terminal UvrC-binding domain of UvrB"/>
    <property type="match status" value="1"/>
</dbReference>
<dbReference type="InterPro" id="IPR004807">
    <property type="entry name" value="UvrB"/>
</dbReference>
<dbReference type="InterPro" id="IPR006935">
    <property type="entry name" value="Helicase/UvrB_N"/>
</dbReference>
<evidence type="ECO:0000256" key="10">
    <source>
        <dbReference type="ARBA" id="ARBA00026033"/>
    </source>
</evidence>
<dbReference type="Proteomes" id="UP000034246">
    <property type="component" value="Unassembled WGS sequence"/>
</dbReference>
<comment type="subcellular location">
    <subcellularLocation>
        <location evidence="1 12 13">Cytoplasm</location>
    </subcellularLocation>
</comment>
<comment type="function">
    <text evidence="12">The UvrABC repair system catalyzes the recognition and processing of DNA lesions. A damage recognition complex composed of 2 UvrA and 2 UvrB subunits scans DNA for abnormalities. Upon binding of the UvrA(2)B(2) complex to a putative damaged site, the DNA wraps around one UvrB monomer. DNA wrap is dependent on ATP binding by UvrB and probably causes local melting of the DNA helix, facilitating insertion of UvrB beta-hairpin between the DNA strands. Then UvrB probes one DNA strand for the presence of a lesion. If a lesion is found the UvrA subunits dissociate and the UvrB-DNA preincision complex is formed. This complex is subsequently bound by UvrC and the second UvrB is released. If no lesion is found, the DNA wraps around the other UvrB subunit that will check the other stand for damage.</text>
</comment>
<dbReference type="PROSITE" id="PS50151">
    <property type="entry name" value="UVR"/>
    <property type="match status" value="1"/>
</dbReference>
<dbReference type="PANTHER" id="PTHR24029">
    <property type="entry name" value="UVRABC SYSTEM PROTEIN B"/>
    <property type="match status" value="1"/>
</dbReference>
<evidence type="ECO:0000256" key="6">
    <source>
        <dbReference type="ARBA" id="ARBA00022769"/>
    </source>
</evidence>
<dbReference type="InterPro" id="IPR041471">
    <property type="entry name" value="UvrB_inter"/>
</dbReference>
<accession>A0A0G0N7W1</accession>
<dbReference type="Pfam" id="PF02151">
    <property type="entry name" value="UVR"/>
    <property type="match status" value="1"/>
</dbReference>
<keyword evidence="12 13" id="KW-0742">SOS response</keyword>
<dbReference type="GO" id="GO:0009432">
    <property type="term" value="P:SOS response"/>
    <property type="evidence" value="ECO:0007669"/>
    <property type="project" value="UniProtKB-UniRule"/>
</dbReference>